<proteinExistence type="predicted"/>
<feature type="region of interest" description="Disordered" evidence="1">
    <location>
        <begin position="145"/>
        <end position="169"/>
    </location>
</feature>
<dbReference type="Pfam" id="PF19150">
    <property type="entry name" value="DUF5832"/>
    <property type="match status" value="1"/>
</dbReference>
<evidence type="ECO:0000313" key="2">
    <source>
        <dbReference type="EMBL" id="GAQ89730.1"/>
    </source>
</evidence>
<sequence length="169" mass="19510">MFSFQEKETPPTVKIKDRIPMAETKPVYLDEDPIKVPGCKYVLLSFVSPVSNVKSDKIGLKVRGVFDDMDTARAHLRRLMELDPAFDIFVADCHRWLLIPPKPSDLDNVEYSDQMLQQLVQTHKEEQLRAKAAFETYKDEMMKKGTSSLQEDLEKDVSRDCTIDENLEE</sequence>
<reference evidence="2 3" key="1">
    <citation type="journal article" date="2014" name="Nat. Commun.">
        <title>Klebsormidium flaccidum genome reveals primary factors for plant terrestrial adaptation.</title>
        <authorList>
            <person name="Hori K."/>
            <person name="Maruyama F."/>
            <person name="Fujisawa T."/>
            <person name="Togashi T."/>
            <person name="Yamamoto N."/>
            <person name="Seo M."/>
            <person name="Sato S."/>
            <person name="Yamada T."/>
            <person name="Mori H."/>
            <person name="Tajima N."/>
            <person name="Moriyama T."/>
            <person name="Ikeuchi M."/>
            <person name="Watanabe M."/>
            <person name="Wada H."/>
            <person name="Kobayashi K."/>
            <person name="Saito M."/>
            <person name="Masuda T."/>
            <person name="Sasaki-Sekimoto Y."/>
            <person name="Mashiguchi K."/>
            <person name="Awai K."/>
            <person name="Shimojima M."/>
            <person name="Masuda S."/>
            <person name="Iwai M."/>
            <person name="Nobusawa T."/>
            <person name="Narise T."/>
            <person name="Kondo S."/>
            <person name="Saito H."/>
            <person name="Sato R."/>
            <person name="Murakawa M."/>
            <person name="Ihara Y."/>
            <person name="Oshima-Yamada Y."/>
            <person name="Ohtaka K."/>
            <person name="Satoh M."/>
            <person name="Sonobe K."/>
            <person name="Ishii M."/>
            <person name="Ohtani R."/>
            <person name="Kanamori-Sato M."/>
            <person name="Honoki R."/>
            <person name="Miyazaki D."/>
            <person name="Mochizuki H."/>
            <person name="Umetsu J."/>
            <person name="Higashi K."/>
            <person name="Shibata D."/>
            <person name="Kamiya Y."/>
            <person name="Sato N."/>
            <person name="Nakamura Y."/>
            <person name="Tabata S."/>
            <person name="Ida S."/>
            <person name="Kurokawa K."/>
            <person name="Ohta H."/>
        </authorList>
    </citation>
    <scope>NUCLEOTIDE SEQUENCE [LARGE SCALE GENOMIC DNA]</scope>
    <source>
        <strain evidence="2 3">NIES-2285</strain>
    </source>
</reference>
<dbReference type="Proteomes" id="UP000054558">
    <property type="component" value="Unassembled WGS sequence"/>
</dbReference>
<keyword evidence="3" id="KW-1185">Reference proteome</keyword>
<dbReference type="InterPro" id="IPR043872">
    <property type="entry name" value="DUF5832"/>
</dbReference>
<organism evidence="2 3">
    <name type="scientific">Klebsormidium nitens</name>
    <name type="common">Green alga</name>
    <name type="synonym">Ulothrix nitens</name>
    <dbReference type="NCBI Taxonomy" id="105231"/>
    <lineage>
        <taxon>Eukaryota</taxon>
        <taxon>Viridiplantae</taxon>
        <taxon>Streptophyta</taxon>
        <taxon>Klebsormidiophyceae</taxon>
        <taxon>Klebsormidiales</taxon>
        <taxon>Klebsormidiaceae</taxon>
        <taxon>Klebsormidium</taxon>
    </lineage>
</organism>
<dbReference type="AlphaFoldDB" id="A0A1Y1IFV7"/>
<accession>A0A1Y1IFV7</accession>
<evidence type="ECO:0000256" key="1">
    <source>
        <dbReference type="SAM" id="MobiDB-lite"/>
    </source>
</evidence>
<gene>
    <name evidence="2" type="ORF">KFL_005560090</name>
</gene>
<protein>
    <submittedName>
        <fullName evidence="2">Uncharacterized protein</fullName>
    </submittedName>
</protein>
<name>A0A1Y1IFV7_KLENI</name>
<evidence type="ECO:0000313" key="3">
    <source>
        <dbReference type="Proteomes" id="UP000054558"/>
    </source>
</evidence>
<dbReference type="EMBL" id="DF237505">
    <property type="protein sequence ID" value="GAQ89730.1"/>
    <property type="molecule type" value="Genomic_DNA"/>
</dbReference>